<dbReference type="AlphaFoldDB" id="A0A2J6RZJ9"/>
<organism evidence="3 4">
    <name type="scientific">Hyaloscypha variabilis (strain UAMH 11265 / GT02V1 / F)</name>
    <name type="common">Meliniomyces variabilis</name>
    <dbReference type="NCBI Taxonomy" id="1149755"/>
    <lineage>
        <taxon>Eukaryota</taxon>
        <taxon>Fungi</taxon>
        <taxon>Dikarya</taxon>
        <taxon>Ascomycota</taxon>
        <taxon>Pezizomycotina</taxon>
        <taxon>Leotiomycetes</taxon>
        <taxon>Helotiales</taxon>
        <taxon>Hyaloscyphaceae</taxon>
        <taxon>Hyaloscypha</taxon>
        <taxon>Hyaloscypha variabilis</taxon>
    </lineage>
</organism>
<reference evidence="3 4" key="1">
    <citation type="submission" date="2016-04" db="EMBL/GenBank/DDBJ databases">
        <title>A degradative enzymes factory behind the ericoid mycorrhizal symbiosis.</title>
        <authorList>
            <consortium name="DOE Joint Genome Institute"/>
            <person name="Martino E."/>
            <person name="Morin E."/>
            <person name="Grelet G."/>
            <person name="Kuo A."/>
            <person name="Kohler A."/>
            <person name="Daghino S."/>
            <person name="Barry K."/>
            <person name="Choi C."/>
            <person name="Cichocki N."/>
            <person name="Clum A."/>
            <person name="Copeland A."/>
            <person name="Hainaut M."/>
            <person name="Haridas S."/>
            <person name="Labutti K."/>
            <person name="Lindquist E."/>
            <person name="Lipzen A."/>
            <person name="Khouja H.-R."/>
            <person name="Murat C."/>
            <person name="Ohm R."/>
            <person name="Olson A."/>
            <person name="Spatafora J."/>
            <person name="Veneault-Fourrey C."/>
            <person name="Henrissat B."/>
            <person name="Grigoriev I."/>
            <person name="Martin F."/>
            <person name="Perotto S."/>
        </authorList>
    </citation>
    <scope>NUCLEOTIDE SEQUENCE [LARGE SCALE GENOMIC DNA]</scope>
    <source>
        <strain evidence="3 4">F</strain>
    </source>
</reference>
<evidence type="ECO:0000313" key="3">
    <source>
        <dbReference type="EMBL" id="PMD43944.1"/>
    </source>
</evidence>
<dbReference type="PANTHER" id="PTHR24320">
    <property type="entry name" value="RETINOL DEHYDROGENASE"/>
    <property type="match status" value="1"/>
</dbReference>
<dbReference type="PANTHER" id="PTHR24320:SF152">
    <property type="entry name" value="SHORT-CHAIN DEHYDROGENASE_REDUCTASE FAMILY PROTEIN"/>
    <property type="match status" value="1"/>
</dbReference>
<gene>
    <name evidence="3" type="ORF">L207DRAFT_508711</name>
</gene>
<dbReference type="SUPFAM" id="SSF51735">
    <property type="entry name" value="NAD(P)-binding Rossmann-fold domains"/>
    <property type="match status" value="1"/>
</dbReference>
<dbReference type="STRING" id="1149755.A0A2J6RZJ9"/>
<keyword evidence="2" id="KW-0560">Oxidoreductase</keyword>
<sequence>MSTTYTSTVLITGATSGVGYECALSIARKHPSYLIIIASRTDNGSAASINRTLSQDNVTFHPLDLTSLANIRAFCTHISSSPYPPISHLVLNAILQFTDKDIHRTTDGFETTFGIAHVGHALLFHLLFPHFAKEARVLVTTSGTHDPEQKTGMPDAKFTTPELIARPDAKEVGVVKGRNRYTTAKLCNVLWTYALARRFAKLNEGGRNLSVVTFDPGLMPGTGLAREASGIEQFMWHRVLPHALGPIRLLFGTKNVHTVKESGDNMAFVVLGEGEGVKGSNGVYFENHGEKRKSSKVSYEEAKQEELWGWTVKTVARDEEERRKFDIAK</sequence>
<dbReference type="Proteomes" id="UP000235786">
    <property type="component" value="Unassembled WGS sequence"/>
</dbReference>
<dbReference type="EMBL" id="KZ613941">
    <property type="protein sequence ID" value="PMD43944.1"/>
    <property type="molecule type" value="Genomic_DNA"/>
</dbReference>
<dbReference type="InterPro" id="IPR036291">
    <property type="entry name" value="NAD(P)-bd_dom_sf"/>
</dbReference>
<dbReference type="Gene3D" id="3.40.50.720">
    <property type="entry name" value="NAD(P)-binding Rossmann-like Domain"/>
    <property type="match status" value="1"/>
</dbReference>
<protein>
    <submittedName>
        <fullName evidence="3">NAD(P)-binding protein</fullName>
    </submittedName>
</protein>
<dbReference type="OrthoDB" id="542013at2759"/>
<proteinExistence type="inferred from homology"/>
<evidence type="ECO:0000313" key="4">
    <source>
        <dbReference type="Proteomes" id="UP000235786"/>
    </source>
</evidence>
<dbReference type="GO" id="GO:0016491">
    <property type="term" value="F:oxidoreductase activity"/>
    <property type="evidence" value="ECO:0007669"/>
    <property type="project" value="UniProtKB-KW"/>
</dbReference>
<comment type="similarity">
    <text evidence="1">Belongs to the short-chain dehydrogenases/reductases (SDR) family.</text>
</comment>
<dbReference type="Pfam" id="PF00106">
    <property type="entry name" value="adh_short"/>
    <property type="match status" value="1"/>
</dbReference>
<evidence type="ECO:0000256" key="2">
    <source>
        <dbReference type="ARBA" id="ARBA00023002"/>
    </source>
</evidence>
<dbReference type="InterPro" id="IPR002347">
    <property type="entry name" value="SDR_fam"/>
</dbReference>
<keyword evidence="4" id="KW-1185">Reference proteome</keyword>
<accession>A0A2J6RZJ9</accession>
<evidence type="ECO:0000256" key="1">
    <source>
        <dbReference type="ARBA" id="ARBA00006484"/>
    </source>
</evidence>
<name>A0A2J6RZJ9_HYAVF</name>